<name>A0A344UBE2_9ACTN</name>
<keyword evidence="3" id="KW-0614">Plasmid</keyword>
<proteinExistence type="predicted"/>
<dbReference type="InterPro" id="IPR041356">
    <property type="entry name" value="PGM1_C"/>
</dbReference>
<dbReference type="GO" id="GO:0005524">
    <property type="term" value="F:ATP binding"/>
    <property type="evidence" value="ECO:0007669"/>
    <property type="project" value="UniProtKB-UniRule"/>
</dbReference>
<dbReference type="Gene3D" id="3.30.470.20">
    <property type="entry name" value="ATP-grasp fold, B domain"/>
    <property type="match status" value="1"/>
</dbReference>
<gene>
    <name evidence="3" type="ORF">C0216_32545</name>
</gene>
<dbReference type="GO" id="GO:0046872">
    <property type="term" value="F:metal ion binding"/>
    <property type="evidence" value="ECO:0007669"/>
    <property type="project" value="InterPro"/>
</dbReference>
<evidence type="ECO:0000259" key="2">
    <source>
        <dbReference type="PROSITE" id="PS50975"/>
    </source>
</evidence>
<dbReference type="InterPro" id="IPR040754">
    <property type="entry name" value="PreAtp-grasp"/>
</dbReference>
<dbReference type="Pfam" id="PF18604">
    <property type="entry name" value="PreAtp-grasp"/>
    <property type="match status" value="1"/>
</dbReference>
<protein>
    <recommendedName>
        <fullName evidence="2">ATP-grasp domain-containing protein</fullName>
    </recommendedName>
</protein>
<keyword evidence="4" id="KW-1185">Reference proteome</keyword>
<dbReference type="EMBL" id="CP030864">
    <property type="protein sequence ID" value="AXE28213.1"/>
    <property type="molecule type" value="Genomic_DNA"/>
</dbReference>
<accession>A0A344UBE2</accession>
<geneLocation type="plasmid" evidence="3 4">
    <name>unnamed2</name>
</geneLocation>
<keyword evidence="1" id="KW-0547">Nucleotide-binding</keyword>
<evidence type="ECO:0000313" key="4">
    <source>
        <dbReference type="Proteomes" id="UP000252004"/>
    </source>
</evidence>
<dbReference type="OrthoDB" id="581833at2"/>
<dbReference type="SUPFAM" id="SSF56059">
    <property type="entry name" value="Glutathione synthetase ATP-binding domain-like"/>
    <property type="match status" value="1"/>
</dbReference>
<organism evidence="3 4">
    <name type="scientific">Streptomyces globosus</name>
    <dbReference type="NCBI Taxonomy" id="68209"/>
    <lineage>
        <taxon>Bacteria</taxon>
        <taxon>Bacillati</taxon>
        <taxon>Actinomycetota</taxon>
        <taxon>Actinomycetes</taxon>
        <taxon>Kitasatosporales</taxon>
        <taxon>Streptomycetaceae</taxon>
        <taxon>Streptomyces</taxon>
    </lineage>
</organism>
<dbReference type="PROSITE" id="PS50975">
    <property type="entry name" value="ATP_GRASP"/>
    <property type="match status" value="1"/>
</dbReference>
<sequence length="437" mass="47246">MLRLLIGNDWSEELEEPAGTGWAVQRLLWFARDGDVLVLPVPPEEEFLSYVTSLTGTRRDSLEVVVPPPGRLGTGALTADRLTDPAFVAELRKRTAGRPVGEVFALWPDAAVAAAADALGCPGALEGHAFLTQSGGLLGSSKAVFRALAAGVGAPLPDGAVCADPRRAEEHIVRLLDDGCPVILKQDFGSGSDGNEILGRTADVDLRGARAVRALPDRAAVTAYLAERWDWLTVGGRDRFVVERYHPGSRAYFAEYWISDAGIRLGGHGEMQYRPLPNAQVMPAPDLTARQLDALLDGGHRISQGLRAIGYRGILSADAVLTPEGDVFFTEYNGRATGSTHIYEIVGKRVVGPGFGTDRILLERVWPRHWEVPSFTDALTRLRDSGHAYDPATRRGAIILAAYHPGRKGVMLCFADDTVEAALRREEQVARLFTPAA</sequence>
<dbReference type="RefSeq" id="WP_114059373.1">
    <property type="nucleotide sequence ID" value="NZ_CP030864.1"/>
</dbReference>
<reference evidence="3 4" key="1">
    <citation type="submission" date="2018-01" db="EMBL/GenBank/DDBJ databases">
        <title>Draft genome Sequence of streptomyces globosus LZH-48.</title>
        <authorList>
            <person name="Ran K."/>
            <person name="Li Z."/>
            <person name="Wei S."/>
            <person name="Dong R."/>
        </authorList>
    </citation>
    <scope>NUCLEOTIDE SEQUENCE [LARGE SCALE GENOMIC DNA]</scope>
    <source>
        <strain evidence="3 4">LZH-48</strain>
        <plasmid evidence="3 4">unnamed2</plasmid>
    </source>
</reference>
<keyword evidence="1" id="KW-0067">ATP-binding</keyword>
<dbReference type="Proteomes" id="UP000252004">
    <property type="component" value="Plasmid unnamed2"/>
</dbReference>
<feature type="domain" description="ATP-grasp" evidence="2">
    <location>
        <begin position="146"/>
        <end position="366"/>
    </location>
</feature>
<dbReference type="AlphaFoldDB" id="A0A344UBE2"/>
<evidence type="ECO:0000313" key="3">
    <source>
        <dbReference type="EMBL" id="AXE28213.1"/>
    </source>
</evidence>
<dbReference type="KEGG" id="sgz:C0216_32545"/>
<dbReference type="Pfam" id="PF18105">
    <property type="entry name" value="PGM1_C"/>
    <property type="match status" value="1"/>
</dbReference>
<evidence type="ECO:0000256" key="1">
    <source>
        <dbReference type="PROSITE-ProRule" id="PRU00409"/>
    </source>
</evidence>
<dbReference type="InterPro" id="IPR011761">
    <property type="entry name" value="ATP-grasp"/>
</dbReference>